<evidence type="ECO:0000313" key="3">
    <source>
        <dbReference type="Proteomes" id="UP001146793"/>
    </source>
</evidence>
<evidence type="ECO:0000256" key="1">
    <source>
        <dbReference type="SAM" id="MobiDB-lite"/>
    </source>
</evidence>
<reference evidence="2" key="1">
    <citation type="submission" date="2022-08" db="EMBL/GenBank/DDBJ databases">
        <title>Novel sulphate-reducing endosymbionts in the free-living metamonad Anaeramoeba.</title>
        <authorList>
            <person name="Jerlstrom-Hultqvist J."/>
            <person name="Cepicka I."/>
            <person name="Gallot-Lavallee L."/>
            <person name="Salas-Leiva D."/>
            <person name="Curtis B.A."/>
            <person name="Zahonova K."/>
            <person name="Pipaliya S."/>
            <person name="Dacks J."/>
            <person name="Roger A.J."/>
        </authorList>
    </citation>
    <scope>NUCLEOTIDE SEQUENCE</scope>
    <source>
        <strain evidence="2">Busselton2</strain>
    </source>
</reference>
<organism evidence="2 3">
    <name type="scientific">Anaeramoeba flamelloides</name>
    <dbReference type="NCBI Taxonomy" id="1746091"/>
    <lineage>
        <taxon>Eukaryota</taxon>
        <taxon>Metamonada</taxon>
        <taxon>Anaeramoebidae</taxon>
        <taxon>Anaeramoeba</taxon>
    </lineage>
</organism>
<feature type="compositionally biased region" description="Basic residues" evidence="1">
    <location>
        <begin position="165"/>
        <end position="178"/>
    </location>
</feature>
<dbReference type="EMBL" id="JANTQA010000047">
    <property type="protein sequence ID" value="KAJ3433781.1"/>
    <property type="molecule type" value="Genomic_DNA"/>
</dbReference>
<feature type="compositionally biased region" description="Basic and acidic residues" evidence="1">
    <location>
        <begin position="180"/>
        <end position="191"/>
    </location>
</feature>
<proteinExistence type="predicted"/>
<comment type="caution">
    <text evidence="2">The sequence shown here is derived from an EMBL/GenBank/DDBJ whole genome shotgun (WGS) entry which is preliminary data.</text>
</comment>
<sequence length="436" mass="51266">MNFQSEFEKINLFSIEKEFQQKQTKKRFVMNEILNSNLEKFGTIDEINNDLFLTVTQGSRKRNFQQTINRYDHNHEANSGARDKTTTNPTTHMTANTNPNPNGNNQLSDGMNPFSLFFKNAFHKKRITNSKRGPIYELENKTPLQDMVSKEKIGSGLFISLPEKKKMKMKKKKKKNLQKKQSELKNGKNDDSDPNQNQVLKIEKDYFNLLFKNTSLTMEMKSLHNEQITLKNQLQELQNLFFERKNERVMKYSEQTLETNQPTNNQTYNNGELTTLERQKESEILIKKFDIKKISRSTNHPNNNLNEILFSCKRYSKLIRLCNVLKQLKKHKRQLYNKVPQKWIKALKKEFHVSQKIKYGNLGAEVLFSQNENAHKLEKPFLKKRFSQNSDSFSFANISQTKTCNNSNNVSFQDNQFLNCSEDEHIMSELVEVFDN</sequence>
<evidence type="ECO:0000313" key="2">
    <source>
        <dbReference type="EMBL" id="KAJ3433781.1"/>
    </source>
</evidence>
<name>A0AAV7YYI6_9EUKA</name>
<gene>
    <name evidence="2" type="ORF">M0812_22749</name>
</gene>
<feature type="compositionally biased region" description="Basic and acidic residues" evidence="1">
    <location>
        <begin position="70"/>
        <end position="85"/>
    </location>
</feature>
<feature type="region of interest" description="Disordered" evidence="1">
    <location>
        <begin position="70"/>
        <end position="106"/>
    </location>
</feature>
<accession>A0AAV7YYI6</accession>
<protein>
    <submittedName>
        <fullName evidence="2">Uncharacterized protein</fullName>
    </submittedName>
</protein>
<feature type="compositionally biased region" description="Low complexity" evidence="1">
    <location>
        <begin position="86"/>
        <end position="105"/>
    </location>
</feature>
<dbReference type="AlphaFoldDB" id="A0AAV7YYI6"/>
<feature type="region of interest" description="Disordered" evidence="1">
    <location>
        <begin position="162"/>
        <end position="196"/>
    </location>
</feature>
<dbReference type="Proteomes" id="UP001146793">
    <property type="component" value="Unassembled WGS sequence"/>
</dbReference>